<dbReference type="STRING" id="145388.A0A0D2NM59"/>
<keyword evidence="3 6" id="KW-1133">Transmembrane helix</keyword>
<feature type="compositionally biased region" description="Gly residues" evidence="5">
    <location>
        <begin position="494"/>
        <end position="510"/>
    </location>
</feature>
<dbReference type="KEGG" id="mng:MNEG_2239"/>
<dbReference type="GO" id="GO:0016020">
    <property type="term" value="C:membrane"/>
    <property type="evidence" value="ECO:0007669"/>
    <property type="project" value="UniProtKB-SubCell"/>
</dbReference>
<keyword evidence="8" id="KW-1185">Reference proteome</keyword>
<feature type="compositionally biased region" description="Gly residues" evidence="5">
    <location>
        <begin position="344"/>
        <end position="358"/>
    </location>
</feature>
<accession>A0A0D2NM59</accession>
<evidence type="ECO:0000256" key="2">
    <source>
        <dbReference type="ARBA" id="ARBA00022692"/>
    </source>
</evidence>
<protein>
    <submittedName>
        <fullName evidence="7">Transmembrane protein</fullName>
    </submittedName>
</protein>
<feature type="transmembrane region" description="Helical" evidence="6">
    <location>
        <begin position="184"/>
        <end position="202"/>
    </location>
</feature>
<evidence type="ECO:0000313" key="8">
    <source>
        <dbReference type="Proteomes" id="UP000054498"/>
    </source>
</evidence>
<feature type="compositionally biased region" description="Low complexity" evidence="5">
    <location>
        <begin position="643"/>
        <end position="655"/>
    </location>
</feature>
<feature type="region of interest" description="Disordered" evidence="5">
    <location>
        <begin position="381"/>
        <end position="678"/>
    </location>
</feature>
<keyword evidence="2 6" id="KW-0812">Transmembrane</keyword>
<name>A0A0D2NM59_9CHLO</name>
<feature type="region of interest" description="Disordered" evidence="5">
    <location>
        <begin position="344"/>
        <end position="364"/>
    </location>
</feature>
<feature type="transmembrane region" description="Helical" evidence="6">
    <location>
        <begin position="154"/>
        <end position="172"/>
    </location>
</feature>
<organism evidence="7 8">
    <name type="scientific">Monoraphidium neglectum</name>
    <dbReference type="NCBI Taxonomy" id="145388"/>
    <lineage>
        <taxon>Eukaryota</taxon>
        <taxon>Viridiplantae</taxon>
        <taxon>Chlorophyta</taxon>
        <taxon>core chlorophytes</taxon>
        <taxon>Chlorophyceae</taxon>
        <taxon>CS clade</taxon>
        <taxon>Sphaeropleales</taxon>
        <taxon>Selenastraceae</taxon>
        <taxon>Monoraphidium</taxon>
    </lineage>
</organism>
<evidence type="ECO:0000256" key="1">
    <source>
        <dbReference type="ARBA" id="ARBA00004141"/>
    </source>
</evidence>
<comment type="subcellular location">
    <subcellularLocation>
        <location evidence="1">Membrane</location>
        <topology evidence="1">Multi-pass membrane protein</topology>
    </subcellularLocation>
</comment>
<dbReference type="RefSeq" id="XP_013904740.1">
    <property type="nucleotide sequence ID" value="XM_014049286.1"/>
</dbReference>
<reference evidence="7 8" key="1">
    <citation type="journal article" date="2013" name="BMC Genomics">
        <title>Reconstruction of the lipid metabolism for the microalga Monoraphidium neglectum from its genome sequence reveals characteristics suitable for biofuel production.</title>
        <authorList>
            <person name="Bogen C."/>
            <person name="Al-Dilaimi A."/>
            <person name="Albersmeier A."/>
            <person name="Wichmann J."/>
            <person name="Grundmann M."/>
            <person name="Rupp O."/>
            <person name="Lauersen K.J."/>
            <person name="Blifernez-Klassen O."/>
            <person name="Kalinowski J."/>
            <person name="Goesmann A."/>
            <person name="Mussgnug J.H."/>
            <person name="Kruse O."/>
        </authorList>
    </citation>
    <scope>NUCLEOTIDE SEQUENCE [LARGE SCALE GENOMIC DNA]</scope>
    <source>
        <strain evidence="7 8">SAG 48.87</strain>
    </source>
</reference>
<dbReference type="AlphaFoldDB" id="A0A0D2NM59"/>
<evidence type="ECO:0000256" key="4">
    <source>
        <dbReference type="ARBA" id="ARBA00023136"/>
    </source>
</evidence>
<feature type="transmembrane region" description="Helical" evidence="6">
    <location>
        <begin position="6"/>
        <end position="29"/>
    </location>
</feature>
<feature type="transmembrane region" description="Helical" evidence="6">
    <location>
        <begin position="112"/>
        <end position="134"/>
    </location>
</feature>
<dbReference type="Proteomes" id="UP000054498">
    <property type="component" value="Unassembled WGS sequence"/>
</dbReference>
<dbReference type="GeneID" id="25735117"/>
<dbReference type="PANTHER" id="PTHR23423">
    <property type="entry name" value="ORGANIC SOLUTE TRANSPORTER-RELATED"/>
    <property type="match status" value="1"/>
</dbReference>
<dbReference type="Pfam" id="PF03619">
    <property type="entry name" value="Solute_trans_a"/>
    <property type="match status" value="1"/>
</dbReference>
<keyword evidence="4 6" id="KW-0472">Membrane</keyword>
<sequence>MLDTPGVIALAGVCAFGAVSISVVQILCHLRNYTEPLFQRYIIRLIFMVPVYALGSWFSLRYRHSAIYFDTVRDCYEAWIIYNFTSLLLAYVGGPGAVVVKAEGKVVHPSWVHLTCCLPAMQPLMAALTLVLYAANAYTDGDMSPKNGYFYLPILYNVSYTFALYGLLLFWIGAGELLAPFSPLLKFVLVKTVVFLTFWQGIAISAINSMGHIEDPEDGKALQNLMICAEMLVAGAALTYAFPHKEYSIGGSAAGFRLDAFAHAASMRDVVKDVVHVFAPTYSDYVLYSDGGPADHVKRKKFRGQKGATPDGRPPPPGRNFIKSVARTGLAGLDGVFDAAGGLAGGRRGRGGPQGGGAKKAEQAMERNRNMAALLDSDSDAMDSDEEAGHAGGHIGTEVTSSPSSSDESHSGDDASGEEGARSRGVRGRGSGAAPPRGKRRATETSMARGALPNPEAAAGPASRRVTFAEASTRAAGPRRRMKLLSSSDDSDAGGCGGGGEGGGEGGVQGKGEEAGAPPQEVVAVREPSPVAQLAQQPHAQLRRPLPNGQQQPQPPVSAAGQQAAAPASEEGDAPARLPSPPSLPLPIRLADGSQNPKQRASPISSHGGGSGGGGGGGGGGGACAAAPEAAVPIGLPPPKPSAQRLAAARAAAAATDGQEGPPLAWAARGWTNDAGQQ</sequence>
<feature type="transmembrane region" description="Helical" evidence="6">
    <location>
        <begin position="80"/>
        <end position="100"/>
    </location>
</feature>
<evidence type="ECO:0000256" key="5">
    <source>
        <dbReference type="SAM" id="MobiDB-lite"/>
    </source>
</evidence>
<feature type="compositionally biased region" description="Gly residues" evidence="5">
    <location>
        <begin position="607"/>
        <end position="623"/>
    </location>
</feature>
<proteinExistence type="predicted"/>
<evidence type="ECO:0000313" key="7">
    <source>
        <dbReference type="EMBL" id="KIZ05721.1"/>
    </source>
</evidence>
<feature type="transmembrane region" description="Helical" evidence="6">
    <location>
        <begin position="41"/>
        <end position="60"/>
    </location>
</feature>
<dbReference type="EMBL" id="KK100465">
    <property type="protein sequence ID" value="KIZ05721.1"/>
    <property type="molecule type" value="Genomic_DNA"/>
</dbReference>
<feature type="compositionally biased region" description="Low complexity" evidence="5">
    <location>
        <begin position="543"/>
        <end position="569"/>
    </location>
</feature>
<evidence type="ECO:0000256" key="6">
    <source>
        <dbReference type="SAM" id="Phobius"/>
    </source>
</evidence>
<feature type="compositionally biased region" description="Polar residues" evidence="5">
    <location>
        <begin position="593"/>
        <end position="605"/>
    </location>
</feature>
<feature type="transmembrane region" description="Helical" evidence="6">
    <location>
        <begin position="222"/>
        <end position="242"/>
    </location>
</feature>
<dbReference type="OrthoDB" id="5348404at2759"/>
<dbReference type="SMART" id="SM01417">
    <property type="entry name" value="Solute_trans_a"/>
    <property type="match status" value="1"/>
</dbReference>
<gene>
    <name evidence="7" type="ORF">MNEG_2239</name>
</gene>
<evidence type="ECO:0000256" key="3">
    <source>
        <dbReference type="ARBA" id="ARBA00022989"/>
    </source>
</evidence>
<feature type="region of interest" description="Disordered" evidence="5">
    <location>
        <begin position="297"/>
        <end position="321"/>
    </location>
</feature>
<dbReference type="InterPro" id="IPR005178">
    <property type="entry name" value="Ostalpha/TMEM184C"/>
</dbReference>